<proteinExistence type="predicted"/>
<accession>A0A6P2D1T5</accession>
<dbReference type="Proteomes" id="UP000464178">
    <property type="component" value="Chromosome"/>
</dbReference>
<organism evidence="2 3">
    <name type="scientific">Gemmata massiliana</name>
    <dbReference type="NCBI Taxonomy" id="1210884"/>
    <lineage>
        <taxon>Bacteria</taxon>
        <taxon>Pseudomonadati</taxon>
        <taxon>Planctomycetota</taxon>
        <taxon>Planctomycetia</taxon>
        <taxon>Gemmatales</taxon>
        <taxon>Gemmataceae</taxon>
        <taxon>Gemmata</taxon>
    </lineage>
</organism>
<evidence type="ECO:0008006" key="4">
    <source>
        <dbReference type="Google" id="ProtNLM"/>
    </source>
</evidence>
<dbReference type="EMBL" id="LR593886">
    <property type="protein sequence ID" value="VTR94064.1"/>
    <property type="molecule type" value="Genomic_DNA"/>
</dbReference>
<name>A0A6P2D1T5_9BACT</name>
<gene>
    <name evidence="2" type="ORF">SOIL9_36500</name>
</gene>
<dbReference type="KEGG" id="gms:SOIL9_36500"/>
<protein>
    <recommendedName>
        <fullName evidence="4">Core-binding (CB) domain-containing protein</fullName>
    </recommendedName>
</protein>
<dbReference type="AlphaFoldDB" id="A0A6P2D1T5"/>
<keyword evidence="3" id="KW-1185">Reference proteome</keyword>
<evidence type="ECO:0000313" key="3">
    <source>
        <dbReference type="Proteomes" id="UP000464178"/>
    </source>
</evidence>
<feature type="compositionally biased region" description="Basic and acidic residues" evidence="1">
    <location>
        <begin position="225"/>
        <end position="234"/>
    </location>
</feature>
<evidence type="ECO:0000256" key="1">
    <source>
        <dbReference type="SAM" id="MobiDB-lite"/>
    </source>
</evidence>
<feature type="region of interest" description="Disordered" evidence="1">
    <location>
        <begin position="212"/>
        <end position="247"/>
    </location>
</feature>
<sequence>MTSLRNRTSHTRISRSFPPHTAGVWAKKIHGKMHYFGSWGDPDGSLKKSLAEQDALHSGRKQRESVEGYAVKTLCNDFPNAKQALIDSGELTRRSWQNYKEMCEIVIEKVGKARLAADLDPDDFAALRTAVVAKGWGVVTLGNCVQRVRVLFRFAFDNGPPTGPSGTGRASRCRPGRPCISTARRRGQRCSAPQRCARQRRDRIRCGRLQDRARRAGDAGNAARDQLRVRERGLRAPHARTWTSTPG</sequence>
<evidence type="ECO:0000313" key="2">
    <source>
        <dbReference type="EMBL" id="VTR94064.1"/>
    </source>
</evidence>
<reference evidence="2 3" key="1">
    <citation type="submission" date="2019-05" db="EMBL/GenBank/DDBJ databases">
        <authorList>
            <consortium name="Science for Life Laboratories"/>
        </authorList>
    </citation>
    <scope>NUCLEOTIDE SEQUENCE [LARGE SCALE GENOMIC DNA]</scope>
    <source>
        <strain evidence="2">Soil9</strain>
    </source>
</reference>